<dbReference type="PROSITE" id="PS51257">
    <property type="entry name" value="PROKAR_LIPOPROTEIN"/>
    <property type="match status" value="1"/>
</dbReference>
<accession>A0A254Q2T5</accession>
<comment type="similarity">
    <text evidence="3 9">Belongs to the FlgH family.</text>
</comment>
<dbReference type="PANTHER" id="PTHR34933:SF3">
    <property type="entry name" value="FLAGELLAR L-RING PROTEIN"/>
    <property type="match status" value="1"/>
</dbReference>
<keyword evidence="12" id="KW-1185">Reference proteome</keyword>
<keyword evidence="8 9" id="KW-0998">Cell outer membrane</keyword>
<dbReference type="PANTHER" id="PTHR34933">
    <property type="entry name" value="FLAGELLAR L-RING PROTEIN"/>
    <property type="match status" value="1"/>
</dbReference>
<comment type="subcellular location">
    <subcellularLocation>
        <location evidence="9">Cell outer membrane</location>
        <topology evidence="9">Lipid-anchor</topology>
    </subcellularLocation>
    <subcellularLocation>
        <location evidence="9">Bacterial flagellum basal body</location>
    </subcellularLocation>
    <subcellularLocation>
        <location evidence="2">Membrane</location>
    </subcellularLocation>
</comment>
<dbReference type="HAMAP" id="MF_00415">
    <property type="entry name" value="FlgH"/>
    <property type="match status" value="1"/>
</dbReference>
<evidence type="ECO:0000256" key="6">
    <source>
        <dbReference type="ARBA" id="ARBA00023136"/>
    </source>
</evidence>
<evidence type="ECO:0000313" key="11">
    <source>
        <dbReference type="EMBL" id="OWS71866.1"/>
    </source>
</evidence>
<comment type="subunit">
    <text evidence="4 9">The basal body constitutes a major portion of the flagellar organelle and consists of four rings (L,P,S, and M) mounted on a central rod.</text>
</comment>
<comment type="function">
    <text evidence="1 9">Assembles around the rod to form the L-ring and probably protects the motor/basal body from shearing forces during rotation.</text>
</comment>
<comment type="caution">
    <text evidence="11">The sequence shown here is derived from an EMBL/GenBank/DDBJ whole genome shotgun (WGS) entry which is preliminary data.</text>
</comment>
<evidence type="ECO:0000256" key="10">
    <source>
        <dbReference type="SAM" id="SignalP"/>
    </source>
</evidence>
<keyword evidence="9" id="KW-0449">Lipoprotein</keyword>
<evidence type="ECO:0000256" key="8">
    <source>
        <dbReference type="ARBA" id="ARBA00023237"/>
    </source>
</evidence>
<dbReference type="GO" id="GO:0003774">
    <property type="term" value="F:cytoskeletal motor activity"/>
    <property type="evidence" value="ECO:0007669"/>
    <property type="project" value="InterPro"/>
</dbReference>
<dbReference type="EMBL" id="NGUO01000008">
    <property type="protein sequence ID" value="OWS71866.1"/>
    <property type="molecule type" value="Genomic_DNA"/>
</dbReference>
<gene>
    <name evidence="9" type="primary">flgH</name>
    <name evidence="11" type="ORF">CBI30_05285</name>
</gene>
<dbReference type="AlphaFoldDB" id="A0A254Q2T5"/>
<proteinExistence type="inferred from homology"/>
<keyword evidence="5 9" id="KW-0732">Signal</keyword>
<evidence type="ECO:0000256" key="4">
    <source>
        <dbReference type="ARBA" id="ARBA00011439"/>
    </source>
</evidence>
<evidence type="ECO:0000256" key="2">
    <source>
        <dbReference type="ARBA" id="ARBA00004370"/>
    </source>
</evidence>
<evidence type="ECO:0000256" key="3">
    <source>
        <dbReference type="ARBA" id="ARBA00006929"/>
    </source>
</evidence>
<organism evidence="11 12">
    <name type="scientific">Polynucleobacter aenigmaticus</name>
    <dbReference type="NCBI Taxonomy" id="1743164"/>
    <lineage>
        <taxon>Bacteria</taxon>
        <taxon>Pseudomonadati</taxon>
        <taxon>Pseudomonadota</taxon>
        <taxon>Betaproteobacteria</taxon>
        <taxon>Burkholderiales</taxon>
        <taxon>Burkholderiaceae</taxon>
        <taxon>Polynucleobacter</taxon>
    </lineage>
</organism>
<name>A0A254Q2T5_9BURK</name>
<dbReference type="PRINTS" id="PR01008">
    <property type="entry name" value="FLGLRINGFLGH"/>
</dbReference>
<dbReference type="GO" id="GO:0071973">
    <property type="term" value="P:bacterial-type flagellum-dependent cell motility"/>
    <property type="evidence" value="ECO:0007669"/>
    <property type="project" value="InterPro"/>
</dbReference>
<dbReference type="Pfam" id="PF02107">
    <property type="entry name" value="FlgH"/>
    <property type="match status" value="1"/>
</dbReference>
<evidence type="ECO:0000256" key="5">
    <source>
        <dbReference type="ARBA" id="ARBA00022729"/>
    </source>
</evidence>
<dbReference type="Proteomes" id="UP000198104">
    <property type="component" value="Unassembled WGS sequence"/>
</dbReference>
<evidence type="ECO:0000313" key="12">
    <source>
        <dbReference type="Proteomes" id="UP000198104"/>
    </source>
</evidence>
<evidence type="ECO:0000256" key="9">
    <source>
        <dbReference type="HAMAP-Rule" id="MF_00415"/>
    </source>
</evidence>
<keyword evidence="6 9" id="KW-0472">Membrane</keyword>
<feature type="chain" id="PRO_5013100965" description="Flagellar L-ring protein" evidence="10">
    <location>
        <begin position="28"/>
        <end position="227"/>
    </location>
</feature>
<reference evidence="11 12" key="1">
    <citation type="submission" date="2017-05" db="EMBL/GenBank/DDBJ databases">
        <title>Polynucleobacter sp. MWH-K35W1 isolated from the permanently anoxic monimolimnion of a meromictic lake.</title>
        <authorList>
            <person name="Hahn M.W."/>
        </authorList>
    </citation>
    <scope>NUCLEOTIDE SEQUENCE [LARGE SCALE GENOMIC DNA]</scope>
    <source>
        <strain evidence="11 12">MWH-K35W1</strain>
    </source>
</reference>
<dbReference type="GO" id="GO:0009427">
    <property type="term" value="C:bacterial-type flagellum basal body, distal rod, L ring"/>
    <property type="evidence" value="ECO:0007669"/>
    <property type="project" value="InterPro"/>
</dbReference>
<dbReference type="OrthoDB" id="9789463at2"/>
<protein>
    <recommendedName>
        <fullName evidence="9">Flagellar L-ring protein</fullName>
    </recommendedName>
    <alternativeName>
        <fullName evidence="9">Basal body L-ring protein</fullName>
    </alternativeName>
</protein>
<evidence type="ECO:0000256" key="1">
    <source>
        <dbReference type="ARBA" id="ARBA00002591"/>
    </source>
</evidence>
<dbReference type="GO" id="GO:0009279">
    <property type="term" value="C:cell outer membrane"/>
    <property type="evidence" value="ECO:0007669"/>
    <property type="project" value="UniProtKB-SubCell"/>
</dbReference>
<dbReference type="InterPro" id="IPR000527">
    <property type="entry name" value="Flag_Lring"/>
</dbReference>
<feature type="signal peptide" evidence="10">
    <location>
        <begin position="1"/>
        <end position="27"/>
    </location>
</feature>
<evidence type="ECO:0000256" key="7">
    <source>
        <dbReference type="ARBA" id="ARBA00023143"/>
    </source>
</evidence>
<keyword evidence="7 9" id="KW-0975">Bacterial flagellum</keyword>
<sequence>MTLLKNYTVSRCGFFALSAYLICGLSACSITPSTITQNPGTSKVTNYELPPPNPGSIYSSASYRPMFEGRRARMVGDVLTITINENTAASKDGGGSASKKGAANSAFSNMFGTTIEPTFKTSNDSGYEAKAANNTSNTFNGYITATVIDVRPNGHLVVTGEKQVAFDQGIEFVRFSGVVNPDMITTGNSVSSNTIADARFEYRTNTTLDLANIGSMLNRFFLSIVPF</sequence>